<accession>A0ABR1LLK5</accession>
<evidence type="ECO:0000256" key="1">
    <source>
        <dbReference type="SAM" id="MobiDB-lite"/>
    </source>
</evidence>
<sequence>MGRFGWFACAHCVQSLWMMPLLCDALTDTDASFQSAVQTEDLLKAGTQHSIFLQPIANAFTLLLQFRRQTHAWLVARKVNGLQARHNHPPGPPQLPQGTRSAGSRIQAPQLVARACAICVCRCGSRRQSTSPVQPIHSHHQHHPLYPSSAGHSTKDSADPGSQSTVVPKTSTPHAAAAADRREQGVVLSLAAFCGAALVCEAWLETTLKQPDA</sequence>
<proteinExistence type="predicted"/>
<feature type="signal peptide" evidence="2">
    <location>
        <begin position="1"/>
        <end position="25"/>
    </location>
</feature>
<evidence type="ECO:0000313" key="3">
    <source>
        <dbReference type="EMBL" id="KAK7535595.1"/>
    </source>
</evidence>
<evidence type="ECO:0000313" key="4">
    <source>
        <dbReference type="Proteomes" id="UP001365128"/>
    </source>
</evidence>
<dbReference type="Proteomes" id="UP001365128">
    <property type="component" value="Unassembled WGS sequence"/>
</dbReference>
<evidence type="ECO:0000256" key="2">
    <source>
        <dbReference type="SAM" id="SignalP"/>
    </source>
</evidence>
<keyword evidence="2" id="KW-0732">Signal</keyword>
<reference evidence="3 4" key="1">
    <citation type="submission" date="2024-04" db="EMBL/GenBank/DDBJ databases">
        <title>Phyllosticta paracitricarpa is synonymous to the EU quarantine fungus P. citricarpa based on phylogenomic analyses.</title>
        <authorList>
            <consortium name="Lawrence Berkeley National Laboratory"/>
            <person name="Van Ingen-Buijs V.A."/>
            <person name="Van Westerhoven A.C."/>
            <person name="Haridas S."/>
            <person name="Skiadas P."/>
            <person name="Martin F."/>
            <person name="Groenewald J.Z."/>
            <person name="Crous P.W."/>
            <person name="Seidl M.F."/>
        </authorList>
    </citation>
    <scope>NUCLEOTIDE SEQUENCE [LARGE SCALE GENOMIC DNA]</scope>
    <source>
        <strain evidence="3 4">CBS 122670</strain>
    </source>
</reference>
<comment type="caution">
    <text evidence="3">The sequence shown here is derived from an EMBL/GenBank/DDBJ whole genome shotgun (WGS) entry which is preliminary data.</text>
</comment>
<keyword evidence="4" id="KW-1185">Reference proteome</keyword>
<feature type="compositionally biased region" description="Polar residues" evidence="1">
    <location>
        <begin position="160"/>
        <end position="173"/>
    </location>
</feature>
<gene>
    <name evidence="3" type="ORF">IWX46DRAFT_275638</name>
</gene>
<name>A0ABR1LLK5_9PEZI</name>
<feature type="chain" id="PRO_5046816764" evidence="2">
    <location>
        <begin position="26"/>
        <end position="213"/>
    </location>
</feature>
<organism evidence="3 4">
    <name type="scientific">Phyllosticta citricarpa</name>
    <dbReference type="NCBI Taxonomy" id="55181"/>
    <lineage>
        <taxon>Eukaryota</taxon>
        <taxon>Fungi</taxon>
        <taxon>Dikarya</taxon>
        <taxon>Ascomycota</taxon>
        <taxon>Pezizomycotina</taxon>
        <taxon>Dothideomycetes</taxon>
        <taxon>Dothideomycetes incertae sedis</taxon>
        <taxon>Botryosphaeriales</taxon>
        <taxon>Phyllostictaceae</taxon>
        <taxon>Phyllosticta</taxon>
    </lineage>
</organism>
<dbReference type="EMBL" id="JBBPDW010000039">
    <property type="protein sequence ID" value="KAK7535595.1"/>
    <property type="molecule type" value="Genomic_DNA"/>
</dbReference>
<protein>
    <submittedName>
        <fullName evidence="3">Uncharacterized protein</fullName>
    </submittedName>
</protein>
<feature type="region of interest" description="Disordered" evidence="1">
    <location>
        <begin position="130"/>
        <end position="178"/>
    </location>
</feature>